<dbReference type="Proteomes" id="UP000007305">
    <property type="component" value="Chromosome 5"/>
</dbReference>
<accession>A0A804PF76</accession>
<dbReference type="AlphaFoldDB" id="A0A804PF76"/>
<keyword evidence="3" id="KW-1185">Reference proteome</keyword>
<sequence length="107" mass="11019">MLAAAATITVTVRPLEANVAGGGAFPSPRISISDEMTTQASESFATLQCQLLTRCSLAVWLFACGRDGRVQRRVPTAEGEPEAATAAPRAEAGDGAAAVTLAQETRS</sequence>
<evidence type="ECO:0000256" key="1">
    <source>
        <dbReference type="SAM" id="MobiDB-lite"/>
    </source>
</evidence>
<reference evidence="2" key="2">
    <citation type="submission" date="2019-07" db="EMBL/GenBank/DDBJ databases">
        <authorList>
            <person name="Seetharam A."/>
            <person name="Woodhouse M."/>
            <person name="Cannon E."/>
        </authorList>
    </citation>
    <scope>NUCLEOTIDE SEQUENCE [LARGE SCALE GENOMIC DNA]</scope>
    <source>
        <strain evidence="2">cv. B73</strain>
    </source>
</reference>
<dbReference type="EnsemblPlants" id="Zm00001eb234000_T001">
    <property type="protein sequence ID" value="Zm00001eb234000_P001"/>
    <property type="gene ID" value="Zm00001eb234000"/>
</dbReference>
<evidence type="ECO:0000313" key="3">
    <source>
        <dbReference type="Proteomes" id="UP000007305"/>
    </source>
</evidence>
<name>A0A804PF76_MAIZE</name>
<feature type="compositionally biased region" description="Low complexity" evidence="1">
    <location>
        <begin position="76"/>
        <end position="107"/>
    </location>
</feature>
<protein>
    <submittedName>
        <fullName evidence="2">Uncharacterized protein</fullName>
    </submittedName>
</protein>
<reference evidence="3" key="1">
    <citation type="journal article" date="2009" name="Science">
        <title>The B73 maize genome: complexity, diversity, and dynamics.</title>
        <authorList>
            <person name="Schnable P.S."/>
            <person name="Ware D."/>
            <person name="Fulton R.S."/>
            <person name="Stein J.C."/>
            <person name="Wei F."/>
            <person name="Pasternak S."/>
            <person name="Liang C."/>
            <person name="Zhang J."/>
            <person name="Fulton L."/>
            <person name="Graves T.A."/>
            <person name="Minx P."/>
            <person name="Reily A.D."/>
            <person name="Courtney L."/>
            <person name="Kruchowski S.S."/>
            <person name="Tomlinson C."/>
            <person name="Strong C."/>
            <person name="Delehaunty K."/>
            <person name="Fronick C."/>
            <person name="Courtney B."/>
            <person name="Rock S.M."/>
            <person name="Belter E."/>
            <person name="Du F."/>
            <person name="Kim K."/>
            <person name="Abbott R.M."/>
            <person name="Cotton M."/>
            <person name="Levy A."/>
            <person name="Marchetto P."/>
            <person name="Ochoa K."/>
            <person name="Jackson S.M."/>
            <person name="Gillam B."/>
            <person name="Chen W."/>
            <person name="Yan L."/>
            <person name="Higginbotham J."/>
            <person name="Cardenas M."/>
            <person name="Waligorski J."/>
            <person name="Applebaum E."/>
            <person name="Phelps L."/>
            <person name="Falcone J."/>
            <person name="Kanchi K."/>
            <person name="Thane T."/>
            <person name="Scimone A."/>
            <person name="Thane N."/>
            <person name="Henke J."/>
            <person name="Wang T."/>
            <person name="Ruppert J."/>
            <person name="Shah N."/>
            <person name="Rotter K."/>
            <person name="Hodges J."/>
            <person name="Ingenthron E."/>
            <person name="Cordes M."/>
            <person name="Kohlberg S."/>
            <person name="Sgro J."/>
            <person name="Delgado B."/>
            <person name="Mead K."/>
            <person name="Chinwalla A."/>
            <person name="Leonard S."/>
            <person name="Crouse K."/>
            <person name="Collura K."/>
            <person name="Kudrna D."/>
            <person name="Currie J."/>
            <person name="He R."/>
            <person name="Angelova A."/>
            <person name="Rajasekar S."/>
            <person name="Mueller T."/>
            <person name="Lomeli R."/>
            <person name="Scara G."/>
            <person name="Ko A."/>
            <person name="Delaney K."/>
            <person name="Wissotski M."/>
            <person name="Lopez G."/>
            <person name="Campos D."/>
            <person name="Braidotti M."/>
            <person name="Ashley E."/>
            <person name="Golser W."/>
            <person name="Kim H."/>
            <person name="Lee S."/>
            <person name="Lin J."/>
            <person name="Dujmic Z."/>
            <person name="Kim W."/>
            <person name="Talag J."/>
            <person name="Zuccolo A."/>
            <person name="Fan C."/>
            <person name="Sebastian A."/>
            <person name="Kramer M."/>
            <person name="Spiegel L."/>
            <person name="Nascimento L."/>
            <person name="Zutavern T."/>
            <person name="Miller B."/>
            <person name="Ambroise C."/>
            <person name="Muller S."/>
            <person name="Spooner W."/>
            <person name="Narechania A."/>
            <person name="Ren L."/>
            <person name="Wei S."/>
            <person name="Kumari S."/>
            <person name="Faga B."/>
            <person name="Levy M.J."/>
            <person name="McMahan L."/>
            <person name="Van Buren P."/>
            <person name="Vaughn M.W."/>
            <person name="Ying K."/>
            <person name="Yeh C.-T."/>
            <person name="Emrich S.J."/>
            <person name="Jia Y."/>
            <person name="Kalyanaraman A."/>
            <person name="Hsia A.-P."/>
            <person name="Barbazuk W.B."/>
            <person name="Baucom R.S."/>
            <person name="Brutnell T.P."/>
            <person name="Carpita N.C."/>
            <person name="Chaparro C."/>
            <person name="Chia J.-M."/>
            <person name="Deragon J.-M."/>
            <person name="Estill J.C."/>
            <person name="Fu Y."/>
            <person name="Jeddeloh J.A."/>
            <person name="Han Y."/>
            <person name="Lee H."/>
            <person name="Li P."/>
            <person name="Lisch D.R."/>
            <person name="Liu S."/>
            <person name="Liu Z."/>
            <person name="Nagel D.H."/>
            <person name="McCann M.C."/>
            <person name="SanMiguel P."/>
            <person name="Myers A.M."/>
            <person name="Nettleton D."/>
            <person name="Nguyen J."/>
            <person name="Penning B.W."/>
            <person name="Ponnala L."/>
            <person name="Schneider K.L."/>
            <person name="Schwartz D.C."/>
            <person name="Sharma A."/>
            <person name="Soderlund C."/>
            <person name="Springer N.M."/>
            <person name="Sun Q."/>
            <person name="Wang H."/>
            <person name="Waterman M."/>
            <person name="Westerman R."/>
            <person name="Wolfgruber T.K."/>
            <person name="Yang L."/>
            <person name="Yu Y."/>
            <person name="Zhang L."/>
            <person name="Zhou S."/>
            <person name="Zhu Q."/>
            <person name="Bennetzen J.L."/>
            <person name="Dawe R.K."/>
            <person name="Jiang J."/>
            <person name="Jiang N."/>
            <person name="Presting G.G."/>
            <person name="Wessler S.R."/>
            <person name="Aluru S."/>
            <person name="Martienssen R.A."/>
            <person name="Clifton S.W."/>
            <person name="McCombie W.R."/>
            <person name="Wing R.A."/>
            <person name="Wilson R.K."/>
        </authorList>
    </citation>
    <scope>NUCLEOTIDE SEQUENCE [LARGE SCALE GENOMIC DNA]</scope>
    <source>
        <strain evidence="3">cv. B73</strain>
    </source>
</reference>
<dbReference type="Gramene" id="Zm00001eb234000_T001">
    <property type="protein sequence ID" value="Zm00001eb234000_P001"/>
    <property type="gene ID" value="Zm00001eb234000"/>
</dbReference>
<dbReference type="InParanoid" id="A0A804PF76"/>
<organism evidence="2 3">
    <name type="scientific">Zea mays</name>
    <name type="common">Maize</name>
    <dbReference type="NCBI Taxonomy" id="4577"/>
    <lineage>
        <taxon>Eukaryota</taxon>
        <taxon>Viridiplantae</taxon>
        <taxon>Streptophyta</taxon>
        <taxon>Embryophyta</taxon>
        <taxon>Tracheophyta</taxon>
        <taxon>Spermatophyta</taxon>
        <taxon>Magnoliopsida</taxon>
        <taxon>Liliopsida</taxon>
        <taxon>Poales</taxon>
        <taxon>Poaceae</taxon>
        <taxon>PACMAD clade</taxon>
        <taxon>Panicoideae</taxon>
        <taxon>Andropogonodae</taxon>
        <taxon>Andropogoneae</taxon>
        <taxon>Tripsacinae</taxon>
        <taxon>Zea</taxon>
    </lineage>
</organism>
<feature type="region of interest" description="Disordered" evidence="1">
    <location>
        <begin position="72"/>
        <end position="107"/>
    </location>
</feature>
<reference evidence="2" key="3">
    <citation type="submission" date="2021-05" db="UniProtKB">
        <authorList>
            <consortium name="EnsemblPlants"/>
        </authorList>
    </citation>
    <scope>IDENTIFICATION</scope>
    <source>
        <strain evidence="2">cv. B73</strain>
    </source>
</reference>
<evidence type="ECO:0000313" key="2">
    <source>
        <dbReference type="EnsemblPlants" id="Zm00001eb234000_P001"/>
    </source>
</evidence>
<proteinExistence type="predicted"/>